<dbReference type="PANTHER" id="PTHR42695:SF5">
    <property type="entry name" value="GLUTAMINE AMIDOTRANSFERASE YLR126C-RELATED"/>
    <property type="match status" value="1"/>
</dbReference>
<gene>
    <name evidence="2" type="ORF">GPA24_01045</name>
</gene>
<dbReference type="PANTHER" id="PTHR42695">
    <property type="entry name" value="GLUTAMINE AMIDOTRANSFERASE YLR126C-RELATED"/>
    <property type="match status" value="1"/>
</dbReference>
<dbReference type="CDD" id="cd01741">
    <property type="entry name" value="GATase1_1"/>
    <property type="match status" value="1"/>
</dbReference>
<dbReference type="Proteomes" id="UP000633943">
    <property type="component" value="Unassembled WGS sequence"/>
</dbReference>
<dbReference type="InterPro" id="IPR029062">
    <property type="entry name" value="Class_I_gatase-like"/>
</dbReference>
<protein>
    <submittedName>
        <fullName evidence="2">Glutamine amidotransferase</fullName>
    </submittedName>
</protein>
<dbReference type="InterPro" id="IPR017926">
    <property type="entry name" value="GATASE"/>
</dbReference>
<dbReference type="Pfam" id="PF00117">
    <property type="entry name" value="GATase"/>
    <property type="match status" value="1"/>
</dbReference>
<evidence type="ECO:0000313" key="2">
    <source>
        <dbReference type="EMBL" id="NMG14148.1"/>
    </source>
</evidence>
<dbReference type="PROSITE" id="PS51273">
    <property type="entry name" value="GATASE_TYPE_1"/>
    <property type="match status" value="1"/>
</dbReference>
<organism evidence="2 3">
    <name type="scientific">Aromatoleum bremense</name>
    <dbReference type="NCBI Taxonomy" id="76115"/>
    <lineage>
        <taxon>Bacteria</taxon>
        <taxon>Pseudomonadati</taxon>
        <taxon>Pseudomonadota</taxon>
        <taxon>Betaproteobacteria</taxon>
        <taxon>Rhodocyclales</taxon>
        <taxon>Rhodocyclaceae</taxon>
        <taxon>Aromatoleum</taxon>
    </lineage>
</organism>
<reference evidence="2 3" key="1">
    <citation type="submission" date="2019-12" db="EMBL/GenBank/DDBJ databases">
        <title>Comparative genomics gives insights into the taxonomy of the Azoarcus-Aromatoleum group and reveals separate origins of nif in the plant-associated Azoarcus and non-plant-associated Aromatoleum sub-groups.</title>
        <authorList>
            <person name="Lafos M."/>
            <person name="Maluk M."/>
            <person name="Batista M."/>
            <person name="Junghare M."/>
            <person name="Carmona M."/>
            <person name="Faoro H."/>
            <person name="Cruz L.M."/>
            <person name="Battistoni F."/>
            <person name="De Souza E."/>
            <person name="Pedrosa F."/>
            <person name="Chen W.-M."/>
            <person name="Poole P.S."/>
            <person name="Dixon R.A."/>
            <person name="James E.K."/>
        </authorList>
    </citation>
    <scope>NUCLEOTIDE SEQUENCE [LARGE SCALE GENOMIC DNA]</scope>
    <source>
        <strain evidence="2 3">PbN1</strain>
    </source>
</reference>
<dbReference type="EMBL" id="WTVP01000002">
    <property type="protein sequence ID" value="NMG14148.1"/>
    <property type="molecule type" value="Genomic_DNA"/>
</dbReference>
<feature type="domain" description="Glutamine amidotransferase" evidence="1">
    <location>
        <begin position="24"/>
        <end position="186"/>
    </location>
</feature>
<dbReference type="NCBIfam" id="NF005458">
    <property type="entry name" value="PRK07053.1"/>
    <property type="match status" value="1"/>
</dbReference>
<dbReference type="Gene3D" id="3.40.50.880">
    <property type="match status" value="1"/>
</dbReference>
<keyword evidence="3" id="KW-1185">Reference proteome</keyword>
<evidence type="ECO:0000313" key="3">
    <source>
        <dbReference type="Proteomes" id="UP000633943"/>
    </source>
</evidence>
<dbReference type="InterPro" id="IPR044992">
    <property type="entry name" value="ChyE-like"/>
</dbReference>
<dbReference type="RefSeq" id="WP_169200989.1">
    <property type="nucleotide sequence ID" value="NZ_CP059467.1"/>
</dbReference>
<keyword evidence="2" id="KW-0315">Glutamine amidotransferase</keyword>
<sequence>MKSAIALRHVTFEDMGSFATVLAKRGIALRYLEAGVDDLSRFDPCDPDLLIVLGGPIGAYDEASYPFILDELRVLEGRLKAERPTLGVCLGAQMMARALGARVYPGPAKEIGWTPLQLTEAGRDSPLAHLGGALTSMLHWHGDTFDLPAGATLLASTDVCRHQAFSWGRNALAFQCHPEAQTTQMERWLVGHACELTATGLSVPELRADCARLAPTLEAQGARCFADWLDRVGL</sequence>
<dbReference type="SUPFAM" id="SSF52317">
    <property type="entry name" value="Class I glutamine amidotransferase-like"/>
    <property type="match status" value="1"/>
</dbReference>
<comment type="caution">
    <text evidence="2">The sequence shown here is derived from an EMBL/GenBank/DDBJ whole genome shotgun (WGS) entry which is preliminary data.</text>
</comment>
<name>A0ABX1NQS7_9RHOO</name>
<evidence type="ECO:0000259" key="1">
    <source>
        <dbReference type="Pfam" id="PF00117"/>
    </source>
</evidence>
<proteinExistence type="predicted"/>
<accession>A0ABX1NQS7</accession>